<sequence>MWRTAAVWERALDAALVLTLVVELARVTSGIGNPAEGLLALVGCVTASLRRTAPITAMVVLVVLAGAGALFDPTNMVGTWVAGQVGLFSVALRRERSVALALGALLASTMYAIIVVVQGLPWIDPTSLVVLVWTAAVVGAALTIRAQHDAVEAEAQRVVSLQEAQESLVARRLTEERVRIARDLHDSVAHGISAIALQTSAIEASLGEPDVARERLRAVRTTARAVLGETQQVLQLLREGGGATGGANIGTVLEDARATGDDIDETLDPRLDAQPEATRVAMARVLREALTNARRHGRGRVTVRTAVERDTVSLVVVNQPATLPPTTSSQGFGLQGVRERAEAMGGHLEVHRSEHEFSLTIRLPRSEEGHR</sequence>
<dbReference type="GO" id="GO:0000155">
    <property type="term" value="F:phosphorelay sensor kinase activity"/>
    <property type="evidence" value="ECO:0007669"/>
    <property type="project" value="InterPro"/>
</dbReference>
<dbReference type="Pfam" id="PF07730">
    <property type="entry name" value="HisKA_3"/>
    <property type="match status" value="1"/>
</dbReference>
<dbReference type="InterPro" id="IPR036890">
    <property type="entry name" value="HATPase_C_sf"/>
</dbReference>
<evidence type="ECO:0000256" key="5">
    <source>
        <dbReference type="ARBA" id="ARBA00022741"/>
    </source>
</evidence>
<comment type="catalytic activity">
    <reaction evidence="1">
        <text>ATP + protein L-histidine = ADP + protein N-phospho-L-histidine.</text>
        <dbReference type="EC" id="2.7.13.3"/>
    </reaction>
</comment>
<evidence type="ECO:0000313" key="12">
    <source>
        <dbReference type="Proteomes" id="UP000539146"/>
    </source>
</evidence>
<feature type="domain" description="Histidine kinase/HSP90-like ATPase" evidence="10">
    <location>
        <begin position="277"/>
        <end position="367"/>
    </location>
</feature>
<keyword evidence="7" id="KW-0067">ATP-binding</keyword>
<evidence type="ECO:0000256" key="4">
    <source>
        <dbReference type="ARBA" id="ARBA00022679"/>
    </source>
</evidence>
<name>A0A850DP71_9MICO</name>
<evidence type="ECO:0000256" key="2">
    <source>
        <dbReference type="ARBA" id="ARBA00012438"/>
    </source>
</evidence>
<evidence type="ECO:0000313" key="11">
    <source>
        <dbReference type="EMBL" id="NUU27366.1"/>
    </source>
</evidence>
<keyword evidence="9" id="KW-1133">Transmembrane helix</keyword>
<dbReference type="AlphaFoldDB" id="A0A850DP71"/>
<dbReference type="GO" id="GO:0046983">
    <property type="term" value="F:protein dimerization activity"/>
    <property type="evidence" value="ECO:0007669"/>
    <property type="project" value="InterPro"/>
</dbReference>
<keyword evidence="8" id="KW-0902">Two-component regulatory system</keyword>
<dbReference type="GO" id="GO:0016020">
    <property type="term" value="C:membrane"/>
    <property type="evidence" value="ECO:0007669"/>
    <property type="project" value="InterPro"/>
</dbReference>
<dbReference type="SMART" id="SM00387">
    <property type="entry name" value="HATPase_c"/>
    <property type="match status" value="1"/>
</dbReference>
<dbReference type="GO" id="GO:0005524">
    <property type="term" value="F:ATP binding"/>
    <property type="evidence" value="ECO:0007669"/>
    <property type="project" value="UniProtKB-KW"/>
</dbReference>
<feature type="transmembrane region" description="Helical" evidence="9">
    <location>
        <begin position="126"/>
        <end position="144"/>
    </location>
</feature>
<dbReference type="PANTHER" id="PTHR24421:SF10">
    <property type="entry name" value="NITRATE_NITRITE SENSOR PROTEIN NARQ"/>
    <property type="match status" value="1"/>
</dbReference>
<gene>
    <name evidence="11" type="ORF">HP467_04460</name>
</gene>
<keyword evidence="6" id="KW-0418">Kinase</keyword>
<proteinExistence type="predicted"/>
<keyword evidence="5" id="KW-0547">Nucleotide-binding</keyword>
<evidence type="ECO:0000256" key="1">
    <source>
        <dbReference type="ARBA" id="ARBA00000085"/>
    </source>
</evidence>
<evidence type="ECO:0000256" key="9">
    <source>
        <dbReference type="SAM" id="Phobius"/>
    </source>
</evidence>
<dbReference type="Pfam" id="PF02518">
    <property type="entry name" value="HATPase_c"/>
    <property type="match status" value="1"/>
</dbReference>
<accession>A0A850DP71</accession>
<dbReference type="Gene3D" id="3.30.565.10">
    <property type="entry name" value="Histidine kinase-like ATPase, C-terminal domain"/>
    <property type="match status" value="1"/>
</dbReference>
<dbReference type="Proteomes" id="UP000539146">
    <property type="component" value="Unassembled WGS sequence"/>
</dbReference>
<dbReference type="Gene3D" id="1.20.5.1930">
    <property type="match status" value="1"/>
</dbReference>
<dbReference type="InterPro" id="IPR011712">
    <property type="entry name" value="Sig_transdc_His_kin_sub3_dim/P"/>
</dbReference>
<keyword evidence="4" id="KW-0808">Transferase</keyword>
<dbReference type="SUPFAM" id="SSF55874">
    <property type="entry name" value="ATPase domain of HSP90 chaperone/DNA topoisomerase II/histidine kinase"/>
    <property type="match status" value="1"/>
</dbReference>
<evidence type="ECO:0000256" key="6">
    <source>
        <dbReference type="ARBA" id="ARBA00022777"/>
    </source>
</evidence>
<dbReference type="InterPro" id="IPR003594">
    <property type="entry name" value="HATPase_dom"/>
</dbReference>
<dbReference type="PANTHER" id="PTHR24421">
    <property type="entry name" value="NITRATE/NITRITE SENSOR PROTEIN NARX-RELATED"/>
    <property type="match status" value="1"/>
</dbReference>
<comment type="caution">
    <text evidence="11">The sequence shown here is derived from an EMBL/GenBank/DDBJ whole genome shotgun (WGS) entry which is preliminary data.</text>
</comment>
<dbReference type="RefSeq" id="WP_344715015.1">
    <property type="nucleotide sequence ID" value="NZ_BAAAWP010000001.1"/>
</dbReference>
<dbReference type="CDD" id="cd16917">
    <property type="entry name" value="HATPase_UhpB-NarQ-NarX-like"/>
    <property type="match status" value="1"/>
</dbReference>
<keyword evidence="9" id="KW-0812">Transmembrane</keyword>
<evidence type="ECO:0000259" key="10">
    <source>
        <dbReference type="SMART" id="SM00387"/>
    </source>
</evidence>
<feature type="transmembrane region" description="Helical" evidence="9">
    <location>
        <begin position="99"/>
        <end position="120"/>
    </location>
</feature>
<evidence type="ECO:0000256" key="3">
    <source>
        <dbReference type="ARBA" id="ARBA00022553"/>
    </source>
</evidence>
<keyword evidence="3" id="KW-0597">Phosphoprotein</keyword>
<reference evidence="11 12" key="1">
    <citation type="submission" date="2020-05" db="EMBL/GenBank/DDBJ databases">
        <title>Genome Sequencing of Type Strains.</title>
        <authorList>
            <person name="Lemaire J.F."/>
            <person name="Inderbitzin P."/>
            <person name="Gregorio O.A."/>
            <person name="Collins S.B."/>
            <person name="Wespe N."/>
            <person name="Knight-Connoni V."/>
        </authorList>
    </citation>
    <scope>NUCLEOTIDE SEQUENCE [LARGE SCALE GENOMIC DNA]</scope>
    <source>
        <strain evidence="11 12">DSM 20512</strain>
    </source>
</reference>
<dbReference type="EC" id="2.7.13.3" evidence="2"/>
<evidence type="ECO:0000256" key="7">
    <source>
        <dbReference type="ARBA" id="ARBA00022840"/>
    </source>
</evidence>
<dbReference type="InterPro" id="IPR050482">
    <property type="entry name" value="Sensor_HK_TwoCompSys"/>
</dbReference>
<dbReference type="EMBL" id="JABMCG010000087">
    <property type="protein sequence ID" value="NUU27366.1"/>
    <property type="molecule type" value="Genomic_DNA"/>
</dbReference>
<organism evidence="11 12">
    <name type="scientific">Curtobacterium citreum</name>
    <dbReference type="NCBI Taxonomy" id="2036"/>
    <lineage>
        <taxon>Bacteria</taxon>
        <taxon>Bacillati</taxon>
        <taxon>Actinomycetota</taxon>
        <taxon>Actinomycetes</taxon>
        <taxon>Micrococcales</taxon>
        <taxon>Microbacteriaceae</taxon>
        <taxon>Curtobacterium</taxon>
    </lineage>
</organism>
<protein>
    <recommendedName>
        <fullName evidence="2">histidine kinase</fullName>
        <ecNumber evidence="2">2.7.13.3</ecNumber>
    </recommendedName>
</protein>
<evidence type="ECO:0000256" key="8">
    <source>
        <dbReference type="ARBA" id="ARBA00023012"/>
    </source>
</evidence>
<keyword evidence="9" id="KW-0472">Membrane</keyword>